<feature type="transmembrane region" description="Helical" evidence="20">
    <location>
        <begin position="178"/>
        <end position="201"/>
    </location>
</feature>
<comment type="cofactor">
    <cofactor evidence="19">
        <name>heme</name>
        <dbReference type="ChEBI" id="CHEBI:30413"/>
    </cofactor>
    <text evidence="19">Binds 2 heme groups non-covalently.</text>
</comment>
<dbReference type="CDD" id="cd00284">
    <property type="entry name" value="Cytochrome_b_N"/>
    <property type="match status" value="1"/>
</dbReference>
<evidence type="ECO:0000256" key="5">
    <source>
        <dbReference type="ARBA" id="ARBA00022448"/>
    </source>
</evidence>
<evidence type="ECO:0000256" key="18">
    <source>
        <dbReference type="PIRSR" id="PIRSR038885-1"/>
    </source>
</evidence>
<dbReference type="PANTHER" id="PTHR19271">
    <property type="entry name" value="CYTOCHROME B"/>
    <property type="match status" value="1"/>
</dbReference>
<dbReference type="InterPro" id="IPR048259">
    <property type="entry name" value="Cytochrome_b_N_euk/bac"/>
</dbReference>
<comment type="subunit">
    <text evidence="3">The main subunits of complex b-c1 are: cytochrome b, cytochrome c1 and the Rieske protein.</text>
</comment>
<dbReference type="InterPro" id="IPR027387">
    <property type="entry name" value="Cytb/b6-like_sf"/>
</dbReference>
<evidence type="ECO:0000256" key="15">
    <source>
        <dbReference type="ARBA" id="ARBA00023128"/>
    </source>
</evidence>
<evidence type="ECO:0000256" key="17">
    <source>
        <dbReference type="ARBA" id="ARBA00061233"/>
    </source>
</evidence>
<evidence type="ECO:0000256" key="2">
    <source>
        <dbReference type="ARBA" id="ARBA00004448"/>
    </source>
</evidence>
<evidence type="ECO:0000256" key="3">
    <source>
        <dbReference type="ARBA" id="ARBA00011649"/>
    </source>
</evidence>
<feature type="domain" description="Cytochrome b/b6 C-terminal region profile" evidence="22">
    <location>
        <begin position="211"/>
        <end position="381"/>
    </location>
</feature>
<feature type="binding site" evidence="18">
    <location>
        <position position="202"/>
    </location>
    <ligand>
        <name>a ubiquinone</name>
        <dbReference type="ChEBI" id="CHEBI:16389"/>
    </ligand>
</feature>
<keyword evidence="6 19" id="KW-0349">Heme</keyword>
<dbReference type="PROSITE" id="PS51003">
    <property type="entry name" value="CYTB_CTER"/>
    <property type="match status" value="1"/>
</dbReference>
<keyword evidence="14" id="KW-0830">Ubiquinone</keyword>
<evidence type="ECO:0000256" key="11">
    <source>
        <dbReference type="ARBA" id="ARBA00022982"/>
    </source>
</evidence>
<feature type="transmembrane region" description="Helical" evidence="20">
    <location>
        <begin position="78"/>
        <end position="99"/>
    </location>
</feature>
<keyword evidence="15 20" id="KW-0496">Mitochondrion</keyword>
<feature type="transmembrane region" description="Helical" evidence="20">
    <location>
        <begin position="141"/>
        <end position="166"/>
    </location>
</feature>
<dbReference type="GO" id="GO:0005743">
    <property type="term" value="C:mitochondrial inner membrane"/>
    <property type="evidence" value="ECO:0007669"/>
    <property type="project" value="UniProtKB-SubCell"/>
</dbReference>
<comment type="subcellular location">
    <subcellularLocation>
        <location evidence="2">Mitochondrion inner membrane</location>
        <topology evidence="2">Multi-pass membrane protein</topology>
    </subcellularLocation>
</comment>
<evidence type="ECO:0000256" key="19">
    <source>
        <dbReference type="PIRSR" id="PIRSR038885-2"/>
    </source>
</evidence>
<evidence type="ECO:0000256" key="10">
    <source>
        <dbReference type="ARBA" id="ARBA00022792"/>
    </source>
</evidence>
<dbReference type="InterPro" id="IPR036150">
    <property type="entry name" value="Cyt_b/b6_C_sf"/>
</dbReference>
<dbReference type="InterPro" id="IPR016174">
    <property type="entry name" value="Di-haem_cyt_TM"/>
</dbReference>
<dbReference type="CDD" id="cd00290">
    <property type="entry name" value="cytochrome_b_C"/>
    <property type="match status" value="1"/>
</dbReference>
<feature type="transmembrane region" description="Helical" evidence="20">
    <location>
        <begin position="230"/>
        <end position="251"/>
    </location>
</feature>
<evidence type="ECO:0000256" key="13">
    <source>
        <dbReference type="ARBA" id="ARBA00023004"/>
    </source>
</evidence>
<dbReference type="EMBL" id="JX412738">
    <property type="protein sequence ID" value="ALO76247.1"/>
    <property type="molecule type" value="Genomic_DNA"/>
</dbReference>
<geneLocation type="mitochondrion" evidence="23"/>
<dbReference type="InterPro" id="IPR030689">
    <property type="entry name" value="Cytochrome_b"/>
</dbReference>
<evidence type="ECO:0000256" key="4">
    <source>
        <dbReference type="ARBA" id="ARBA00013531"/>
    </source>
</evidence>
<dbReference type="Pfam" id="PF00032">
    <property type="entry name" value="Cytochrom_B_C"/>
    <property type="match status" value="1"/>
</dbReference>
<dbReference type="PIRSF" id="PIRSF038885">
    <property type="entry name" value="COB"/>
    <property type="match status" value="1"/>
</dbReference>
<protein>
    <recommendedName>
        <fullName evidence="4 20">Cytochrome b</fullName>
    </recommendedName>
</protein>
<feature type="transmembrane region" description="Helical" evidence="20">
    <location>
        <begin position="114"/>
        <end position="134"/>
    </location>
</feature>
<feature type="domain" description="Cytochrome b/b6 N-terminal region profile" evidence="21">
    <location>
        <begin position="1"/>
        <end position="210"/>
    </location>
</feature>
<feature type="transmembrane region" description="Helical" evidence="20">
    <location>
        <begin position="320"/>
        <end position="341"/>
    </location>
</feature>
<feature type="binding site" description="axial binding residue" evidence="19">
    <location>
        <position position="183"/>
    </location>
    <ligand>
        <name>heme b</name>
        <dbReference type="ChEBI" id="CHEBI:60344"/>
        <label>b562</label>
    </ligand>
    <ligandPart>
        <name>Fe</name>
        <dbReference type="ChEBI" id="CHEBI:18248"/>
    </ligandPart>
</feature>
<dbReference type="SUPFAM" id="SSF81342">
    <property type="entry name" value="Transmembrane di-heme cytochromes"/>
    <property type="match status" value="1"/>
</dbReference>
<dbReference type="InterPro" id="IPR048260">
    <property type="entry name" value="Cytochrome_b_C_euk/bac"/>
</dbReference>
<dbReference type="PROSITE" id="PS51002">
    <property type="entry name" value="CYTB_NTER"/>
    <property type="match status" value="1"/>
</dbReference>
<keyword evidence="11 20" id="KW-0249">Electron transport</keyword>
<gene>
    <name evidence="23" type="primary">cytb</name>
</gene>
<evidence type="ECO:0000256" key="16">
    <source>
        <dbReference type="ARBA" id="ARBA00023136"/>
    </source>
</evidence>
<dbReference type="GO" id="GO:0006122">
    <property type="term" value="P:mitochondrial electron transport, ubiquinol to cytochrome c"/>
    <property type="evidence" value="ECO:0007669"/>
    <property type="project" value="TreeGrafter"/>
</dbReference>
<feature type="binding site" description="axial binding residue" evidence="19">
    <location>
        <position position="98"/>
    </location>
    <ligand>
        <name>heme b</name>
        <dbReference type="ChEBI" id="CHEBI:60344"/>
        <label>b566</label>
    </ligand>
    <ligandPart>
        <name>Fe</name>
        <dbReference type="ChEBI" id="CHEBI:18248"/>
    </ligandPart>
</feature>
<evidence type="ECO:0000256" key="12">
    <source>
        <dbReference type="ARBA" id="ARBA00022989"/>
    </source>
</evidence>
<evidence type="ECO:0000259" key="21">
    <source>
        <dbReference type="PROSITE" id="PS51002"/>
    </source>
</evidence>
<evidence type="ECO:0000256" key="14">
    <source>
        <dbReference type="ARBA" id="ARBA00023075"/>
    </source>
</evidence>
<accession>A0A0S2MNH5</accession>
<dbReference type="Pfam" id="PF00033">
    <property type="entry name" value="Cytochrome_B"/>
    <property type="match status" value="1"/>
</dbReference>
<evidence type="ECO:0000259" key="22">
    <source>
        <dbReference type="PROSITE" id="PS51003"/>
    </source>
</evidence>
<dbReference type="FunFam" id="1.20.810.10:FF:000002">
    <property type="entry name" value="Cytochrome b"/>
    <property type="match status" value="1"/>
</dbReference>
<name>A0A0S2MNH5_9CARA</name>
<evidence type="ECO:0000256" key="1">
    <source>
        <dbReference type="ARBA" id="ARBA00002566"/>
    </source>
</evidence>
<comment type="cofactor">
    <cofactor evidence="20">
        <name>heme b</name>
        <dbReference type="ChEBI" id="CHEBI:60344"/>
    </cofactor>
    <text evidence="20">Binds 2 heme groups non-covalently.</text>
</comment>
<keyword evidence="13 19" id="KW-0408">Iron</keyword>
<dbReference type="InterPro" id="IPR005798">
    <property type="entry name" value="Cyt_b/b6_C"/>
</dbReference>
<evidence type="ECO:0000313" key="23">
    <source>
        <dbReference type="EMBL" id="ALO76247.1"/>
    </source>
</evidence>
<feature type="transmembrane region" description="Helical" evidence="20">
    <location>
        <begin position="348"/>
        <end position="369"/>
    </location>
</feature>
<evidence type="ECO:0000256" key="8">
    <source>
        <dbReference type="ARBA" id="ARBA00022692"/>
    </source>
</evidence>
<dbReference type="GO" id="GO:0008121">
    <property type="term" value="F:quinol-cytochrome-c reductase activity"/>
    <property type="evidence" value="ECO:0007669"/>
    <property type="project" value="InterPro"/>
</dbReference>
<evidence type="ECO:0000256" key="6">
    <source>
        <dbReference type="ARBA" id="ARBA00022617"/>
    </source>
</evidence>
<comment type="function">
    <text evidence="1 20">Component of the ubiquinol-cytochrome c reductase complex (complex III or cytochrome b-c1 complex) that is part of the mitochondrial respiratory chain. The b-c1 complex mediates electron transfer from ubiquinol to cytochrome c. Contributes to the generation of a proton gradient across the mitochondrial membrane that is then used for ATP synthesis.</text>
</comment>
<comment type="similarity">
    <text evidence="17 20">Belongs to the cytochrome b family.</text>
</comment>
<dbReference type="InterPro" id="IPR005797">
    <property type="entry name" value="Cyt_b/b6_N"/>
</dbReference>
<keyword evidence="9 19" id="KW-0479">Metal-binding</keyword>
<keyword evidence="5 20" id="KW-0813">Transport</keyword>
<keyword evidence="7 20" id="KW-0679">Respiratory chain</keyword>
<dbReference type="SUPFAM" id="SSF81648">
    <property type="entry name" value="a domain/subunit of cytochrome bc1 complex (Ubiquinol-cytochrome c reductase)"/>
    <property type="match status" value="1"/>
</dbReference>
<feature type="transmembrane region" description="Helical" evidence="20">
    <location>
        <begin position="289"/>
        <end position="308"/>
    </location>
</feature>
<evidence type="ECO:0000256" key="9">
    <source>
        <dbReference type="ARBA" id="ARBA00022723"/>
    </source>
</evidence>
<dbReference type="GO" id="GO:0046872">
    <property type="term" value="F:metal ion binding"/>
    <property type="evidence" value="ECO:0007669"/>
    <property type="project" value="UniProtKB-UniRule"/>
</dbReference>
<dbReference type="PANTHER" id="PTHR19271:SF16">
    <property type="entry name" value="CYTOCHROME B"/>
    <property type="match status" value="1"/>
</dbReference>
<keyword evidence="16 20" id="KW-0472">Membrane</keyword>
<dbReference type="AlphaFoldDB" id="A0A0S2MNH5"/>
<evidence type="ECO:0000256" key="7">
    <source>
        <dbReference type="ARBA" id="ARBA00022660"/>
    </source>
</evidence>
<reference evidence="23" key="1">
    <citation type="submission" date="2012-06" db="EMBL/GenBank/DDBJ databases">
        <title>Mitogenomics of the Coleoptera under dense taxon sampling.</title>
        <authorList>
            <person name="Timmermans M.J.T.N."/>
            <person name="Lim J."/>
            <person name="Dodsworth S."/>
            <person name="Haran J."/>
            <person name="Ahrens D."/>
            <person name="Bocak L."/>
            <person name="London A."/>
            <person name="Culverwell L."/>
            <person name="Vogler A.P."/>
        </authorList>
    </citation>
    <scope>NUCLEOTIDE SEQUENCE</scope>
</reference>
<organism evidence="23">
    <name type="scientific">Craspedophorus nobilis</name>
    <dbReference type="NCBI Taxonomy" id="1205595"/>
    <lineage>
        <taxon>Eukaryota</taxon>
        <taxon>Metazoa</taxon>
        <taxon>Ecdysozoa</taxon>
        <taxon>Arthropoda</taxon>
        <taxon>Hexapoda</taxon>
        <taxon>Insecta</taxon>
        <taxon>Pterygota</taxon>
        <taxon>Neoptera</taxon>
        <taxon>Endopterygota</taxon>
        <taxon>Coleoptera</taxon>
        <taxon>Adephaga</taxon>
        <taxon>Caraboidea</taxon>
        <taxon>Carabidae</taxon>
        <taxon>Harpalinae</taxon>
        <taxon>Panagaeini</taxon>
        <taxon>Craspedophorus</taxon>
    </lineage>
</organism>
<feature type="transmembrane region" description="Helical" evidence="20">
    <location>
        <begin position="31"/>
        <end position="57"/>
    </location>
</feature>
<keyword evidence="12 20" id="KW-1133">Transmembrane helix</keyword>
<keyword evidence="10" id="KW-0999">Mitochondrion inner membrane</keyword>
<evidence type="ECO:0000256" key="20">
    <source>
        <dbReference type="RuleBase" id="RU362117"/>
    </source>
</evidence>
<proteinExistence type="inferred from homology"/>
<sequence>MNKPMRINHPLFKITNGALIDLPTPSNISLWWNFGSLLGLCLIIQIITGLFLAMHYTANIDLAFNSVSHICRDVNYGWLLRTLHANGASFFFICIYLHIGRGMYYGSYKFKHTWMIGVIILFLVMGTAFMGYVLPWGQMSFWGATVITNLLSAIPYLGTMLVQWVWGGFAVDNATLTRFFTIHFLLPFIVTAMVMIHLLFLHQTGSNNPLGLNSNIDKIPFHPYFSFKDIMGFIILLMTLTVLTLLDPYYLGDPDNFTPANPLVTPVHIQPEWYFLFAYAILRSIPNKLGGVVALVLSILILMIMPFYNLNNFQSLKFYPINQILFWCFFIIVILLTWIGMRPVEDPYIMTGQILTILYFMYFLINPLIMKMWDNLLYNNN</sequence>
<dbReference type="Gene3D" id="1.20.810.10">
    <property type="entry name" value="Cytochrome Bc1 Complex, Chain C"/>
    <property type="match status" value="1"/>
</dbReference>
<feature type="binding site" description="axial binding residue" evidence="19">
    <location>
        <position position="197"/>
    </location>
    <ligand>
        <name>heme b</name>
        <dbReference type="ChEBI" id="CHEBI:60344"/>
        <label>b566</label>
    </ligand>
    <ligandPart>
        <name>Fe</name>
        <dbReference type="ChEBI" id="CHEBI:18248"/>
    </ligandPart>
</feature>
<dbReference type="GO" id="GO:0016491">
    <property type="term" value="F:oxidoreductase activity"/>
    <property type="evidence" value="ECO:0007669"/>
    <property type="project" value="UniProtKB-UniRule"/>
</dbReference>
<feature type="binding site" description="axial binding residue" evidence="19">
    <location>
        <position position="84"/>
    </location>
    <ligand>
        <name>heme b</name>
        <dbReference type="ChEBI" id="CHEBI:60344"/>
        <label>b562</label>
    </ligand>
    <ligandPart>
        <name>Fe</name>
        <dbReference type="ChEBI" id="CHEBI:18248"/>
    </ligandPart>
</feature>
<keyword evidence="8 20" id="KW-0812">Transmembrane</keyword>
<dbReference type="GO" id="GO:0045275">
    <property type="term" value="C:respiratory chain complex III"/>
    <property type="evidence" value="ECO:0007669"/>
    <property type="project" value="InterPro"/>
</dbReference>